<dbReference type="EMBL" id="JACCBT010000001">
    <property type="protein sequence ID" value="NYE15515.1"/>
    <property type="molecule type" value="Genomic_DNA"/>
</dbReference>
<evidence type="ECO:0000313" key="1">
    <source>
        <dbReference type="EMBL" id="NYE15515.1"/>
    </source>
</evidence>
<keyword evidence="2" id="KW-1185">Reference proteome</keyword>
<dbReference type="AlphaFoldDB" id="A0A7Y9GHL4"/>
<evidence type="ECO:0000313" key="2">
    <source>
        <dbReference type="Proteomes" id="UP000591272"/>
    </source>
</evidence>
<comment type="caution">
    <text evidence="1">The sequence shown here is derived from an EMBL/GenBank/DDBJ whole genome shotgun (WGS) entry which is preliminary data.</text>
</comment>
<protein>
    <submittedName>
        <fullName evidence="1">Uncharacterized protein</fullName>
    </submittedName>
</protein>
<organism evidence="1 2">
    <name type="scientific">Actinomadura citrea</name>
    <dbReference type="NCBI Taxonomy" id="46158"/>
    <lineage>
        <taxon>Bacteria</taxon>
        <taxon>Bacillati</taxon>
        <taxon>Actinomycetota</taxon>
        <taxon>Actinomycetes</taxon>
        <taxon>Streptosporangiales</taxon>
        <taxon>Thermomonosporaceae</taxon>
        <taxon>Actinomadura</taxon>
    </lineage>
</organism>
<accession>A0A7Y9GHL4</accession>
<gene>
    <name evidence="1" type="ORF">BJ999_005811</name>
</gene>
<name>A0A7Y9GHL4_9ACTN</name>
<proteinExistence type="predicted"/>
<dbReference type="Proteomes" id="UP000591272">
    <property type="component" value="Unassembled WGS sequence"/>
</dbReference>
<reference evidence="1 2" key="1">
    <citation type="submission" date="2020-07" db="EMBL/GenBank/DDBJ databases">
        <title>Sequencing the genomes of 1000 actinobacteria strains.</title>
        <authorList>
            <person name="Klenk H.-P."/>
        </authorList>
    </citation>
    <scope>NUCLEOTIDE SEQUENCE [LARGE SCALE GENOMIC DNA]</scope>
    <source>
        <strain evidence="1 2">DSM 43461</strain>
    </source>
</reference>
<sequence>MDLTMAEKIAAFCRELQDSAIEGIARANGAGEIFDRVKAAVLAGQGEAATEADLDLLNRTVRESEGIEFYPRRARAYQPLSGASPDSGALWWSCPAGLCAGRGRVRPGEDPPVCATGAALVPRPLTR</sequence>
<dbReference type="RefSeq" id="WP_179836195.1">
    <property type="nucleotide sequence ID" value="NZ_BMRD01000004.1"/>
</dbReference>